<reference evidence="3" key="1">
    <citation type="submission" date="2012-06" db="EMBL/GenBank/DDBJ databases">
        <title>The complete genome of Flexibacter litoralis DSM 6794.</title>
        <authorList>
            <person name="Lucas S."/>
            <person name="Copeland A."/>
            <person name="Lapidus A."/>
            <person name="Glavina del Rio T."/>
            <person name="Dalin E."/>
            <person name="Tice H."/>
            <person name="Bruce D."/>
            <person name="Goodwin L."/>
            <person name="Pitluck S."/>
            <person name="Peters L."/>
            <person name="Ovchinnikova G."/>
            <person name="Lu M."/>
            <person name="Kyrpides N."/>
            <person name="Mavromatis K."/>
            <person name="Ivanova N."/>
            <person name="Brettin T."/>
            <person name="Detter J.C."/>
            <person name="Han C."/>
            <person name="Larimer F."/>
            <person name="Land M."/>
            <person name="Hauser L."/>
            <person name="Markowitz V."/>
            <person name="Cheng J.-F."/>
            <person name="Hugenholtz P."/>
            <person name="Woyke T."/>
            <person name="Wu D."/>
            <person name="Spring S."/>
            <person name="Lang E."/>
            <person name="Kopitz M."/>
            <person name="Brambilla E."/>
            <person name="Klenk H.-P."/>
            <person name="Eisen J.A."/>
        </authorList>
    </citation>
    <scope>NUCLEOTIDE SEQUENCE [LARGE SCALE GENOMIC DNA]</scope>
    <source>
        <strain evidence="3">ATCC 23117 / DSM 6794 / NBRC 15988 / NCIMB 1366 / Sio-4</strain>
    </source>
</reference>
<sequence precursor="true">MKKLFFTLLCLTFFQMSLAQQVIIKTNPLNPILGRYTLGLEVAITEHSSLSLLVSRSNLSFDKFDYETSNGSEVGGELELTSWGFMPEYRYYISEQALKGFYIGSYANYARMELDISVNGGTDETSGYANAKFNNYGLGIMTGYNFLINDQFSIDVFGGLGGFWYNLSKVNIKYQNDDVVEEKIPIPIAGLFPRIGVNLGYAF</sequence>
<dbReference type="AlphaFoldDB" id="I4APX9"/>
<protein>
    <recommendedName>
        <fullName evidence="4">DUF3575 domain-containing protein</fullName>
    </recommendedName>
</protein>
<dbReference type="InterPro" id="IPR036709">
    <property type="entry name" value="Autotransporte_beta_dom_sf"/>
</dbReference>
<dbReference type="eggNOG" id="ENOG5032V5E">
    <property type="taxonomic scope" value="Bacteria"/>
</dbReference>
<dbReference type="Gene3D" id="2.40.128.130">
    <property type="entry name" value="Autotransporter beta-domain"/>
    <property type="match status" value="1"/>
</dbReference>
<organism evidence="2 3">
    <name type="scientific">Bernardetia litoralis (strain ATCC 23117 / DSM 6794 / NBRC 15988 / NCIMB 1366 / Fx l1 / Sio-4)</name>
    <name type="common">Flexibacter litoralis</name>
    <dbReference type="NCBI Taxonomy" id="880071"/>
    <lineage>
        <taxon>Bacteria</taxon>
        <taxon>Pseudomonadati</taxon>
        <taxon>Bacteroidota</taxon>
        <taxon>Cytophagia</taxon>
        <taxon>Cytophagales</taxon>
        <taxon>Bernardetiaceae</taxon>
        <taxon>Bernardetia</taxon>
    </lineage>
</organism>
<dbReference type="SUPFAM" id="SSF103515">
    <property type="entry name" value="Autotransporter"/>
    <property type="match status" value="1"/>
</dbReference>
<keyword evidence="3" id="KW-1185">Reference proteome</keyword>
<dbReference type="HOGENOM" id="CLU_1347253_0_0_10"/>
<dbReference type="KEGG" id="fli:Fleli_3702"/>
<keyword evidence="1" id="KW-0732">Signal</keyword>
<dbReference type="Pfam" id="PF12099">
    <property type="entry name" value="DUF3575"/>
    <property type="match status" value="1"/>
</dbReference>
<dbReference type="EMBL" id="CP003345">
    <property type="protein sequence ID" value="AFM06014.1"/>
    <property type="molecule type" value="Genomic_DNA"/>
</dbReference>
<proteinExistence type="predicted"/>
<feature type="chain" id="PRO_5003685592" description="DUF3575 domain-containing protein" evidence="1">
    <location>
        <begin position="20"/>
        <end position="203"/>
    </location>
</feature>
<evidence type="ECO:0000313" key="3">
    <source>
        <dbReference type="Proteomes" id="UP000006054"/>
    </source>
</evidence>
<dbReference type="InterPro" id="IPR021958">
    <property type="entry name" value="DUF3575"/>
</dbReference>
<evidence type="ECO:0000313" key="2">
    <source>
        <dbReference type="EMBL" id="AFM06014.1"/>
    </source>
</evidence>
<dbReference type="Proteomes" id="UP000006054">
    <property type="component" value="Chromosome"/>
</dbReference>
<dbReference type="OrthoDB" id="1118958at2"/>
<accession>I4APX9</accession>
<name>I4APX9_BERLS</name>
<dbReference type="STRING" id="880071.Fleli_3702"/>
<evidence type="ECO:0000256" key="1">
    <source>
        <dbReference type="SAM" id="SignalP"/>
    </source>
</evidence>
<feature type="signal peptide" evidence="1">
    <location>
        <begin position="1"/>
        <end position="19"/>
    </location>
</feature>
<evidence type="ECO:0008006" key="4">
    <source>
        <dbReference type="Google" id="ProtNLM"/>
    </source>
</evidence>
<dbReference type="RefSeq" id="WP_014799438.1">
    <property type="nucleotide sequence ID" value="NC_018018.1"/>
</dbReference>
<gene>
    <name evidence="2" type="ordered locus">Fleli_3702</name>
</gene>